<dbReference type="SMART" id="SM00249">
    <property type="entry name" value="PHD"/>
    <property type="match status" value="1"/>
</dbReference>
<dbReference type="InterPro" id="IPR019787">
    <property type="entry name" value="Znf_PHD-finger"/>
</dbReference>
<dbReference type="InterPro" id="IPR019786">
    <property type="entry name" value="Zinc_finger_PHD-type_CS"/>
</dbReference>
<dbReference type="EMBL" id="JBANRG010000003">
    <property type="protein sequence ID" value="KAK7469106.1"/>
    <property type="molecule type" value="Genomic_DNA"/>
</dbReference>
<accession>A0ABR1K0H7</accession>
<dbReference type="Gene3D" id="3.30.40.10">
    <property type="entry name" value="Zinc/RING finger domain, C3HC4 (zinc finger)"/>
    <property type="match status" value="1"/>
</dbReference>
<organism evidence="7 8">
    <name type="scientific">Marasmiellus scandens</name>
    <dbReference type="NCBI Taxonomy" id="2682957"/>
    <lineage>
        <taxon>Eukaryota</taxon>
        <taxon>Fungi</taxon>
        <taxon>Dikarya</taxon>
        <taxon>Basidiomycota</taxon>
        <taxon>Agaricomycotina</taxon>
        <taxon>Agaricomycetes</taxon>
        <taxon>Agaricomycetidae</taxon>
        <taxon>Agaricales</taxon>
        <taxon>Marasmiineae</taxon>
        <taxon>Omphalotaceae</taxon>
        <taxon>Marasmiellus</taxon>
    </lineage>
</organism>
<feature type="domain" description="PHD-type" evidence="6">
    <location>
        <begin position="3"/>
        <end position="71"/>
    </location>
</feature>
<feature type="compositionally biased region" description="Basic and acidic residues" evidence="5">
    <location>
        <begin position="89"/>
        <end position="102"/>
    </location>
</feature>
<evidence type="ECO:0000256" key="3">
    <source>
        <dbReference type="ARBA" id="ARBA00022833"/>
    </source>
</evidence>
<proteinExistence type="predicted"/>
<keyword evidence="1" id="KW-0479">Metal-binding</keyword>
<dbReference type="InterPro" id="IPR013083">
    <property type="entry name" value="Znf_RING/FYVE/PHD"/>
</dbReference>
<feature type="compositionally biased region" description="Basic and acidic residues" evidence="5">
    <location>
        <begin position="168"/>
        <end position="189"/>
    </location>
</feature>
<dbReference type="Proteomes" id="UP001498398">
    <property type="component" value="Unassembled WGS sequence"/>
</dbReference>
<dbReference type="PROSITE" id="PS50016">
    <property type="entry name" value="ZF_PHD_2"/>
    <property type="match status" value="1"/>
</dbReference>
<feature type="compositionally biased region" description="Pro residues" evidence="5">
    <location>
        <begin position="224"/>
        <end position="235"/>
    </location>
</feature>
<dbReference type="InterPro" id="IPR011011">
    <property type="entry name" value="Znf_FYVE_PHD"/>
</dbReference>
<sequence>MAANPCIKCQQNHTNPQHFLLTCFRCKRCWHNDCYEPKITTKEVVGRIEGTVRNDPNYNISNWVCARCRKRPAVSTKSASSASSRPSSVKRESTIAPKEGRPIIDVQRSSYPQNEDPGDTSSGSESELVESRKSVPVRVDKQEQRRQDAPSLPTDTGPGDTSSESESESIKRESAGPSRKESRNVKVEQPDFQNRKSARKIPNTKPLEIVTVDDDSDSDIQILPGPPASVPPETPAPSRSVSTALTEPTVVDDDQTDQLINDGLGEDEPQMSPGTGIVSVDSGRVGPEMRHASMPTEPSAVCDQQSHVLPEPSTRDLTPMDTQIPESIPCNSYPFAPTWMHKYLEHETDTLPWQHILHAQTNSRRSSRRKPTAKRLDRNAFNLDLVNTSIGEVLRP</sequence>
<feature type="region of interest" description="Disordered" evidence="5">
    <location>
        <begin position="75"/>
        <end position="251"/>
    </location>
</feature>
<feature type="compositionally biased region" description="Polar residues" evidence="5">
    <location>
        <begin position="107"/>
        <end position="125"/>
    </location>
</feature>
<evidence type="ECO:0000256" key="1">
    <source>
        <dbReference type="ARBA" id="ARBA00022723"/>
    </source>
</evidence>
<keyword evidence="3" id="KW-0862">Zinc</keyword>
<reference evidence="7 8" key="1">
    <citation type="submission" date="2024-01" db="EMBL/GenBank/DDBJ databases">
        <title>A draft genome for the cacao thread blight pathogen Marasmiellus scandens.</title>
        <authorList>
            <person name="Baruah I.K."/>
            <person name="Leung J."/>
            <person name="Bukari Y."/>
            <person name="Amoako-Attah I."/>
            <person name="Meinhardt L.W."/>
            <person name="Bailey B.A."/>
            <person name="Cohen S.P."/>
        </authorList>
    </citation>
    <scope>NUCLEOTIDE SEQUENCE [LARGE SCALE GENOMIC DNA]</scope>
    <source>
        <strain evidence="7 8">GH-19</strain>
    </source>
</reference>
<protein>
    <recommendedName>
        <fullName evidence="6">PHD-type domain-containing protein</fullName>
    </recommendedName>
</protein>
<evidence type="ECO:0000313" key="8">
    <source>
        <dbReference type="Proteomes" id="UP001498398"/>
    </source>
</evidence>
<dbReference type="SUPFAM" id="SSF57903">
    <property type="entry name" value="FYVE/PHD zinc finger"/>
    <property type="match status" value="1"/>
</dbReference>
<evidence type="ECO:0000259" key="6">
    <source>
        <dbReference type="PROSITE" id="PS50016"/>
    </source>
</evidence>
<feature type="compositionally biased region" description="Basic and acidic residues" evidence="5">
    <location>
        <begin position="129"/>
        <end position="148"/>
    </location>
</feature>
<dbReference type="InterPro" id="IPR001965">
    <property type="entry name" value="Znf_PHD"/>
</dbReference>
<feature type="compositionally biased region" description="Low complexity" evidence="5">
    <location>
        <begin position="75"/>
        <end position="87"/>
    </location>
</feature>
<evidence type="ECO:0000256" key="4">
    <source>
        <dbReference type="PROSITE-ProRule" id="PRU00146"/>
    </source>
</evidence>
<keyword evidence="8" id="KW-1185">Reference proteome</keyword>
<evidence type="ECO:0000256" key="2">
    <source>
        <dbReference type="ARBA" id="ARBA00022771"/>
    </source>
</evidence>
<name>A0ABR1K0H7_9AGAR</name>
<evidence type="ECO:0000256" key="5">
    <source>
        <dbReference type="SAM" id="MobiDB-lite"/>
    </source>
</evidence>
<keyword evidence="2 4" id="KW-0863">Zinc-finger</keyword>
<gene>
    <name evidence="7" type="ORF">VKT23_003597</name>
</gene>
<evidence type="ECO:0000313" key="7">
    <source>
        <dbReference type="EMBL" id="KAK7469106.1"/>
    </source>
</evidence>
<comment type="caution">
    <text evidence="7">The sequence shown here is derived from an EMBL/GenBank/DDBJ whole genome shotgun (WGS) entry which is preliminary data.</text>
</comment>
<dbReference type="PROSITE" id="PS01359">
    <property type="entry name" value="ZF_PHD_1"/>
    <property type="match status" value="1"/>
</dbReference>